<dbReference type="EMBL" id="JACIEU010000069">
    <property type="protein sequence ID" value="MBB4152043.1"/>
    <property type="molecule type" value="Genomic_DNA"/>
</dbReference>
<evidence type="ECO:0000256" key="1">
    <source>
        <dbReference type="ARBA" id="ARBA00004496"/>
    </source>
</evidence>
<dbReference type="InterPro" id="IPR012340">
    <property type="entry name" value="NA-bd_OB-fold"/>
</dbReference>
<sequence length="70" mass="7935">MPAGTVRYVDHDRGFGFISRDDKLPKLFLHVSEVEKAGLNSIEKGQRWIFDTAERPDGTLMAVNLRFEGV</sequence>
<dbReference type="Proteomes" id="UP000590524">
    <property type="component" value="Unassembled WGS sequence"/>
</dbReference>
<gene>
    <name evidence="4" type="ORF">GGQ90_005859</name>
</gene>
<dbReference type="RefSeq" id="WP_188084621.1">
    <property type="nucleotide sequence ID" value="NZ_JACIEU010000069.1"/>
</dbReference>
<reference evidence="4 5" key="1">
    <citation type="submission" date="2020-08" db="EMBL/GenBank/DDBJ databases">
        <title>Genomic Encyclopedia of Type Strains, Phase IV (KMG-IV): sequencing the most valuable type-strain genomes for metagenomic binning, comparative biology and taxonomic classification.</title>
        <authorList>
            <person name="Goeker M."/>
        </authorList>
    </citation>
    <scope>NUCLEOTIDE SEQUENCE [LARGE SCALE GENOMIC DNA]</scope>
    <source>
        <strain evidence="4 5">DSM 19371</strain>
    </source>
</reference>
<proteinExistence type="predicted"/>
<protein>
    <submittedName>
        <fullName evidence="4">CspA family cold shock protein</fullName>
    </submittedName>
</protein>
<dbReference type="InterPro" id="IPR011129">
    <property type="entry name" value="CSD"/>
</dbReference>
<dbReference type="PROSITE" id="PS51857">
    <property type="entry name" value="CSD_2"/>
    <property type="match status" value="1"/>
</dbReference>
<dbReference type="PRINTS" id="PR00050">
    <property type="entry name" value="COLDSHOCK"/>
</dbReference>
<keyword evidence="2" id="KW-0963">Cytoplasm</keyword>
<evidence type="ECO:0000256" key="2">
    <source>
        <dbReference type="ARBA" id="ARBA00022490"/>
    </source>
</evidence>
<dbReference type="AlphaFoldDB" id="A0A7W6LX29"/>
<comment type="caution">
    <text evidence="4">The sequence shown here is derived from an EMBL/GenBank/DDBJ whole genome shotgun (WGS) entry which is preliminary data.</text>
</comment>
<comment type="subcellular location">
    <subcellularLocation>
        <location evidence="1">Cytoplasm</location>
    </subcellularLocation>
</comment>
<name>A0A7W6LX29_9SPHN</name>
<evidence type="ECO:0000259" key="3">
    <source>
        <dbReference type="PROSITE" id="PS51857"/>
    </source>
</evidence>
<dbReference type="GO" id="GO:0003676">
    <property type="term" value="F:nucleic acid binding"/>
    <property type="evidence" value="ECO:0007669"/>
    <property type="project" value="InterPro"/>
</dbReference>
<evidence type="ECO:0000313" key="4">
    <source>
        <dbReference type="EMBL" id="MBB4152043.1"/>
    </source>
</evidence>
<dbReference type="Gene3D" id="2.40.50.140">
    <property type="entry name" value="Nucleic acid-binding proteins"/>
    <property type="match status" value="1"/>
</dbReference>
<dbReference type="SUPFAM" id="SSF50249">
    <property type="entry name" value="Nucleic acid-binding proteins"/>
    <property type="match status" value="1"/>
</dbReference>
<dbReference type="InterPro" id="IPR002059">
    <property type="entry name" value="CSP_DNA-bd"/>
</dbReference>
<evidence type="ECO:0000313" key="5">
    <source>
        <dbReference type="Proteomes" id="UP000590524"/>
    </source>
</evidence>
<dbReference type="GO" id="GO:0005829">
    <property type="term" value="C:cytosol"/>
    <property type="evidence" value="ECO:0007669"/>
    <property type="project" value="UniProtKB-ARBA"/>
</dbReference>
<accession>A0A7W6LX29</accession>
<feature type="domain" description="CSD" evidence="3">
    <location>
        <begin position="1"/>
        <end position="67"/>
    </location>
</feature>
<dbReference type="InterPro" id="IPR012156">
    <property type="entry name" value="Cold_shock_CspA"/>
</dbReference>
<dbReference type="SMART" id="SM00357">
    <property type="entry name" value="CSP"/>
    <property type="match status" value="1"/>
</dbReference>
<dbReference type="PIRSF" id="PIRSF002599">
    <property type="entry name" value="Cold_shock_A"/>
    <property type="match status" value="1"/>
</dbReference>
<dbReference type="Pfam" id="PF00313">
    <property type="entry name" value="CSD"/>
    <property type="match status" value="1"/>
</dbReference>
<organism evidence="4 5">
    <name type="scientific">Sphingobium scionense</name>
    <dbReference type="NCBI Taxonomy" id="1404341"/>
    <lineage>
        <taxon>Bacteria</taxon>
        <taxon>Pseudomonadati</taxon>
        <taxon>Pseudomonadota</taxon>
        <taxon>Alphaproteobacteria</taxon>
        <taxon>Sphingomonadales</taxon>
        <taxon>Sphingomonadaceae</taxon>
        <taxon>Sphingobium</taxon>
    </lineage>
</organism>
<keyword evidence="5" id="KW-1185">Reference proteome</keyword>